<organism evidence="3 4">
    <name type="scientific">Adhaeretor mobilis</name>
    <dbReference type="NCBI Taxonomy" id="1930276"/>
    <lineage>
        <taxon>Bacteria</taxon>
        <taxon>Pseudomonadati</taxon>
        <taxon>Planctomycetota</taxon>
        <taxon>Planctomycetia</taxon>
        <taxon>Pirellulales</taxon>
        <taxon>Lacipirellulaceae</taxon>
        <taxon>Adhaeretor</taxon>
    </lineage>
</organism>
<gene>
    <name evidence="3" type="ORF">HG15A2_10270</name>
</gene>
<keyword evidence="1" id="KW-0732">Signal</keyword>
<feature type="domain" description="Endonuclease/exonuclease/phosphatase" evidence="2">
    <location>
        <begin position="23"/>
        <end position="261"/>
    </location>
</feature>
<evidence type="ECO:0000313" key="3">
    <source>
        <dbReference type="EMBL" id="QDS97760.1"/>
    </source>
</evidence>
<accession>A0A517MSA3</accession>
<dbReference type="KEGG" id="amob:HG15A2_10270"/>
<evidence type="ECO:0000259" key="2">
    <source>
        <dbReference type="Pfam" id="PF03372"/>
    </source>
</evidence>
<sequence length="270" mass="30145" precursor="true">MKYLAALLIALTLSAHAQALDIISWNVESGGADPEIIAQQLAELPRADAYLLQEVDARDIGRYAFAVREKHGKGYKYFVTSLGGRDRLAIIVDGTKFHIRSFSELMSYKKYRLNDFGHRSPLVTHLERKSDGQELLLVTVHLARGNEDLRKEQATGLSEWAKAQSFPVILAGDCNFDLDIINKRGNASYDAFLATKVWQMAALDEEIDTNWDDRDGDGVDNYPNSRLDFAAVKANGKPLTTKSYVIVRPGDFPDTEATSDHRPLFLNVSP</sequence>
<keyword evidence="3" id="KW-0540">Nuclease</keyword>
<dbReference type="InterPro" id="IPR005135">
    <property type="entry name" value="Endo/exonuclease/phosphatase"/>
</dbReference>
<dbReference type="EMBL" id="CP036263">
    <property type="protein sequence ID" value="QDS97760.1"/>
    <property type="molecule type" value="Genomic_DNA"/>
</dbReference>
<feature type="signal peptide" evidence="1">
    <location>
        <begin position="1"/>
        <end position="19"/>
    </location>
</feature>
<keyword evidence="3" id="KW-0269">Exonuclease</keyword>
<evidence type="ECO:0000313" key="4">
    <source>
        <dbReference type="Proteomes" id="UP000319852"/>
    </source>
</evidence>
<dbReference type="InterPro" id="IPR036691">
    <property type="entry name" value="Endo/exonu/phosph_ase_sf"/>
</dbReference>
<dbReference type="AlphaFoldDB" id="A0A517MSA3"/>
<dbReference type="OrthoDB" id="278769at2"/>
<dbReference type="GO" id="GO:0004519">
    <property type="term" value="F:endonuclease activity"/>
    <property type="evidence" value="ECO:0007669"/>
    <property type="project" value="UniProtKB-KW"/>
</dbReference>
<name>A0A517MSA3_9BACT</name>
<keyword evidence="3" id="KW-0378">Hydrolase</keyword>
<dbReference type="GO" id="GO:0004527">
    <property type="term" value="F:exonuclease activity"/>
    <property type="evidence" value="ECO:0007669"/>
    <property type="project" value="UniProtKB-KW"/>
</dbReference>
<keyword evidence="4" id="KW-1185">Reference proteome</keyword>
<keyword evidence="3" id="KW-0255">Endonuclease</keyword>
<feature type="chain" id="PRO_5021773858" evidence="1">
    <location>
        <begin position="20"/>
        <end position="270"/>
    </location>
</feature>
<protein>
    <submittedName>
        <fullName evidence="3">Endonuclease/Exonuclease/phosphatase family protein</fullName>
    </submittedName>
</protein>
<dbReference type="Proteomes" id="UP000319852">
    <property type="component" value="Chromosome"/>
</dbReference>
<dbReference type="Pfam" id="PF03372">
    <property type="entry name" value="Exo_endo_phos"/>
    <property type="match status" value="1"/>
</dbReference>
<evidence type="ECO:0000256" key="1">
    <source>
        <dbReference type="SAM" id="SignalP"/>
    </source>
</evidence>
<proteinExistence type="predicted"/>
<dbReference type="Gene3D" id="3.60.10.10">
    <property type="entry name" value="Endonuclease/exonuclease/phosphatase"/>
    <property type="match status" value="1"/>
</dbReference>
<reference evidence="3 4" key="1">
    <citation type="submission" date="2019-02" db="EMBL/GenBank/DDBJ databases">
        <title>Deep-cultivation of Planctomycetes and their phenomic and genomic characterization uncovers novel biology.</title>
        <authorList>
            <person name="Wiegand S."/>
            <person name="Jogler M."/>
            <person name="Boedeker C."/>
            <person name="Pinto D."/>
            <person name="Vollmers J."/>
            <person name="Rivas-Marin E."/>
            <person name="Kohn T."/>
            <person name="Peeters S.H."/>
            <person name="Heuer A."/>
            <person name="Rast P."/>
            <person name="Oberbeckmann S."/>
            <person name="Bunk B."/>
            <person name="Jeske O."/>
            <person name="Meyerdierks A."/>
            <person name="Storesund J.E."/>
            <person name="Kallscheuer N."/>
            <person name="Luecker S."/>
            <person name="Lage O.M."/>
            <person name="Pohl T."/>
            <person name="Merkel B.J."/>
            <person name="Hornburger P."/>
            <person name="Mueller R.-W."/>
            <person name="Bruemmer F."/>
            <person name="Labrenz M."/>
            <person name="Spormann A.M."/>
            <person name="Op den Camp H."/>
            <person name="Overmann J."/>
            <person name="Amann R."/>
            <person name="Jetten M.S.M."/>
            <person name="Mascher T."/>
            <person name="Medema M.H."/>
            <person name="Devos D.P."/>
            <person name="Kaster A.-K."/>
            <person name="Ovreas L."/>
            <person name="Rohde M."/>
            <person name="Galperin M.Y."/>
            <person name="Jogler C."/>
        </authorList>
    </citation>
    <scope>NUCLEOTIDE SEQUENCE [LARGE SCALE GENOMIC DNA]</scope>
    <source>
        <strain evidence="3 4">HG15A2</strain>
    </source>
</reference>
<dbReference type="SUPFAM" id="SSF56219">
    <property type="entry name" value="DNase I-like"/>
    <property type="match status" value="1"/>
</dbReference>
<dbReference type="RefSeq" id="WP_145058387.1">
    <property type="nucleotide sequence ID" value="NZ_CP036263.1"/>
</dbReference>